<feature type="compositionally biased region" description="Low complexity" evidence="1">
    <location>
        <begin position="311"/>
        <end position="339"/>
    </location>
</feature>
<accession>A0A835XW28</accession>
<protein>
    <submittedName>
        <fullName evidence="2">Uncharacterized protein</fullName>
    </submittedName>
</protein>
<dbReference type="AlphaFoldDB" id="A0A835XW28"/>
<evidence type="ECO:0000313" key="3">
    <source>
        <dbReference type="Proteomes" id="UP000612055"/>
    </source>
</evidence>
<comment type="caution">
    <text evidence="2">The sequence shown here is derived from an EMBL/GenBank/DDBJ whole genome shotgun (WGS) entry which is preliminary data.</text>
</comment>
<organism evidence="2 3">
    <name type="scientific">Edaphochlamys debaryana</name>
    <dbReference type="NCBI Taxonomy" id="47281"/>
    <lineage>
        <taxon>Eukaryota</taxon>
        <taxon>Viridiplantae</taxon>
        <taxon>Chlorophyta</taxon>
        <taxon>core chlorophytes</taxon>
        <taxon>Chlorophyceae</taxon>
        <taxon>CS clade</taxon>
        <taxon>Chlamydomonadales</taxon>
        <taxon>Chlamydomonadales incertae sedis</taxon>
        <taxon>Edaphochlamys</taxon>
    </lineage>
</organism>
<feature type="compositionally biased region" description="Low complexity" evidence="1">
    <location>
        <begin position="160"/>
        <end position="179"/>
    </location>
</feature>
<sequence>MLTVSATNRFNVNMTADKASQTTAVDGIHAGAGVTVPESDAAAWAYAPTLPVVAQPPRHPPPGFGQAQAQALGAPPSANPPSCNPPQHTAFAAAAAALPPLGPTAREAASAAVTVTATRKRSANVAELLTGVPPPPAKQGSATAVVETSKAAAAPYNSKSPGATAAAAAAPGARPSSSPDDIAARRQPPPSPGHSSLPAPSWPSSPPLPATAAPAAAAATSSTAAATSSIAAATADTTTTTATSPPTPATAKPPAVPAVLPAPSAPEKKSKTKNNKRMTLAEFHQRQQQPSGSVINAEKPSRAAEARQQQGAPASGANSRSSSVSRMSIGRGASSSGSVYSVSLRPGSRAGGSACGWGAGSSMGLSSRCLMMMASSMAALGGTQDPGPEGRIQDLRFLADGRLEQSMEDGTKQVFKTELRPMAPHEMWSKLFGDDKKAAFLPDLAGPVWHEVR</sequence>
<reference evidence="2" key="1">
    <citation type="journal article" date="2020" name="bioRxiv">
        <title>Comparative genomics of Chlamydomonas.</title>
        <authorList>
            <person name="Craig R.J."/>
            <person name="Hasan A.R."/>
            <person name="Ness R.W."/>
            <person name="Keightley P.D."/>
        </authorList>
    </citation>
    <scope>NUCLEOTIDE SEQUENCE</scope>
    <source>
        <strain evidence="2">CCAP 11/70</strain>
    </source>
</reference>
<gene>
    <name evidence="2" type="ORF">HYH03_013462</name>
</gene>
<evidence type="ECO:0000313" key="2">
    <source>
        <dbReference type="EMBL" id="KAG2487880.1"/>
    </source>
</evidence>
<name>A0A835XW28_9CHLO</name>
<dbReference type="Proteomes" id="UP000612055">
    <property type="component" value="Unassembled WGS sequence"/>
</dbReference>
<feature type="region of interest" description="Disordered" evidence="1">
    <location>
        <begin position="55"/>
        <end position="83"/>
    </location>
</feature>
<proteinExistence type="predicted"/>
<evidence type="ECO:0000256" key="1">
    <source>
        <dbReference type="SAM" id="MobiDB-lite"/>
    </source>
</evidence>
<feature type="compositionally biased region" description="Pro residues" evidence="1">
    <location>
        <begin position="200"/>
        <end position="209"/>
    </location>
</feature>
<feature type="compositionally biased region" description="Low complexity" evidence="1">
    <location>
        <begin position="64"/>
        <end position="76"/>
    </location>
</feature>
<feature type="region of interest" description="Disordered" evidence="1">
    <location>
        <begin position="154"/>
        <end position="339"/>
    </location>
</feature>
<feature type="compositionally biased region" description="Low complexity" evidence="1">
    <location>
        <begin position="210"/>
        <end position="262"/>
    </location>
</feature>
<dbReference type="EMBL" id="JAEHOE010000090">
    <property type="protein sequence ID" value="KAG2487880.1"/>
    <property type="molecule type" value="Genomic_DNA"/>
</dbReference>
<keyword evidence="3" id="KW-1185">Reference proteome</keyword>